<dbReference type="PANTHER" id="PTHR40055:SF1">
    <property type="entry name" value="TRANSCRIPTIONAL REGULATOR YGIV-RELATED"/>
    <property type="match status" value="1"/>
</dbReference>
<sequence length="285" mass="31953">MAADDRPFVGYEDRLNRVLSYIYENLDEDLNLDKLADVACMSRYHWHRVFRAMTGETLSEVVRRLRLNKAANALIEDNTPVRAIAEQVGYKNLASFSRAFKLTHGVSPNAFREQGNKINSFLTVNPKEDGMYPVTVMEFEGAQAAGVAHIGPYRLIGSAFKKLGCSLMANSLMDNVGELFCIYHDLPESKPDAELRSHVAVSILSGFPDQLNGFDYFDVSGGKYAVLEHTGPYPTLKSAYDWLYGNWLPNSGLEPRDLPPLEVYLNDPRATPSSDLRTDIRLPLQ</sequence>
<dbReference type="InterPro" id="IPR050908">
    <property type="entry name" value="SmbC-like"/>
</dbReference>
<keyword evidence="2" id="KW-0238">DNA-binding</keyword>
<evidence type="ECO:0000313" key="6">
    <source>
        <dbReference type="Proteomes" id="UP001209803"/>
    </source>
</evidence>
<dbReference type="InterPro" id="IPR009057">
    <property type="entry name" value="Homeodomain-like_sf"/>
</dbReference>
<evidence type="ECO:0000256" key="2">
    <source>
        <dbReference type="ARBA" id="ARBA00023125"/>
    </source>
</evidence>
<dbReference type="InterPro" id="IPR018062">
    <property type="entry name" value="HTH_AraC-typ_CS"/>
</dbReference>
<dbReference type="SUPFAM" id="SSF46689">
    <property type="entry name" value="Homeodomain-like"/>
    <property type="match status" value="2"/>
</dbReference>
<dbReference type="PROSITE" id="PS01124">
    <property type="entry name" value="HTH_ARAC_FAMILY_2"/>
    <property type="match status" value="1"/>
</dbReference>
<dbReference type="InterPro" id="IPR010499">
    <property type="entry name" value="AraC_E-bd"/>
</dbReference>
<protein>
    <submittedName>
        <fullName evidence="5">AraC family transcriptional regulator</fullName>
    </submittedName>
</protein>
<dbReference type="PROSITE" id="PS00041">
    <property type="entry name" value="HTH_ARAC_FAMILY_1"/>
    <property type="match status" value="1"/>
</dbReference>
<dbReference type="PRINTS" id="PR00032">
    <property type="entry name" value="HTHARAC"/>
</dbReference>
<organism evidence="5 6">
    <name type="scientific">Roseibium porphyridii</name>
    <dbReference type="NCBI Taxonomy" id="2866279"/>
    <lineage>
        <taxon>Bacteria</taxon>
        <taxon>Pseudomonadati</taxon>
        <taxon>Pseudomonadota</taxon>
        <taxon>Alphaproteobacteria</taxon>
        <taxon>Hyphomicrobiales</taxon>
        <taxon>Stappiaceae</taxon>
        <taxon>Roseibium</taxon>
    </lineage>
</organism>
<dbReference type="InterPro" id="IPR018060">
    <property type="entry name" value="HTH_AraC"/>
</dbReference>
<feature type="domain" description="HTH araC/xylS-type" evidence="4">
    <location>
        <begin position="16"/>
        <end position="114"/>
    </location>
</feature>
<dbReference type="InterPro" id="IPR011256">
    <property type="entry name" value="Reg_factor_effector_dom_sf"/>
</dbReference>
<evidence type="ECO:0000313" key="5">
    <source>
        <dbReference type="EMBL" id="WFE89141.1"/>
    </source>
</evidence>
<dbReference type="InterPro" id="IPR029442">
    <property type="entry name" value="GyrI-like"/>
</dbReference>
<keyword evidence="3" id="KW-0804">Transcription</keyword>
<evidence type="ECO:0000256" key="1">
    <source>
        <dbReference type="ARBA" id="ARBA00023015"/>
    </source>
</evidence>
<gene>
    <name evidence="5" type="ORF">K1718_23760</name>
</gene>
<dbReference type="Pfam" id="PF12833">
    <property type="entry name" value="HTH_18"/>
    <property type="match status" value="1"/>
</dbReference>
<dbReference type="EMBL" id="CP120863">
    <property type="protein sequence ID" value="WFE89141.1"/>
    <property type="molecule type" value="Genomic_DNA"/>
</dbReference>
<reference evidence="5 6" key="1">
    <citation type="submission" date="2023-03" db="EMBL/GenBank/DDBJ databases">
        <title>Roseibium porphyridii sp. nov. and Roseibium rhodosorbium sp. nov. isolated from marine algae, Porphyridium cruentum and Rhodosorus marinus, respectively.</title>
        <authorList>
            <person name="Lee M.W."/>
            <person name="Choi B.J."/>
            <person name="Lee J.K."/>
            <person name="Choi D.G."/>
            <person name="Baek J.H."/>
            <person name="Bayburt H."/>
            <person name="Kim J.M."/>
            <person name="Han D.M."/>
            <person name="Kim K.H."/>
            <person name="Jeon C.O."/>
        </authorList>
    </citation>
    <scope>NUCLEOTIDE SEQUENCE [LARGE SCALE GENOMIC DNA]</scope>
    <source>
        <strain evidence="5 6">KMA01</strain>
    </source>
</reference>
<dbReference type="InterPro" id="IPR020449">
    <property type="entry name" value="Tscrpt_reg_AraC-type_HTH"/>
</dbReference>
<evidence type="ECO:0000256" key="3">
    <source>
        <dbReference type="ARBA" id="ARBA00023163"/>
    </source>
</evidence>
<dbReference type="SMART" id="SM00871">
    <property type="entry name" value="AraC_E_bind"/>
    <property type="match status" value="1"/>
</dbReference>
<keyword evidence="6" id="KW-1185">Reference proteome</keyword>
<accession>A0ABY8F0Z5</accession>
<keyword evidence="1" id="KW-0805">Transcription regulation</keyword>
<evidence type="ECO:0000259" key="4">
    <source>
        <dbReference type="PROSITE" id="PS01124"/>
    </source>
</evidence>
<dbReference type="Pfam" id="PF06445">
    <property type="entry name" value="GyrI-like"/>
    <property type="match status" value="1"/>
</dbReference>
<dbReference type="Gene3D" id="1.10.10.60">
    <property type="entry name" value="Homeodomain-like"/>
    <property type="match status" value="2"/>
</dbReference>
<dbReference type="Gene3D" id="3.20.80.10">
    <property type="entry name" value="Regulatory factor, effector binding domain"/>
    <property type="match status" value="1"/>
</dbReference>
<proteinExistence type="predicted"/>
<dbReference type="SUPFAM" id="SSF55136">
    <property type="entry name" value="Probable bacterial effector-binding domain"/>
    <property type="match status" value="1"/>
</dbReference>
<dbReference type="SMART" id="SM00342">
    <property type="entry name" value="HTH_ARAC"/>
    <property type="match status" value="1"/>
</dbReference>
<dbReference type="PANTHER" id="PTHR40055">
    <property type="entry name" value="TRANSCRIPTIONAL REGULATOR YGIV-RELATED"/>
    <property type="match status" value="1"/>
</dbReference>
<name>A0ABY8F0Z5_9HYPH</name>
<dbReference type="Proteomes" id="UP001209803">
    <property type="component" value="Chromosome"/>
</dbReference>
<dbReference type="RefSeq" id="WP_265680612.1">
    <property type="nucleotide sequence ID" value="NZ_CP120863.1"/>
</dbReference>